<dbReference type="InterPro" id="IPR000595">
    <property type="entry name" value="cNMP-bd_dom"/>
</dbReference>
<dbReference type="Proteomes" id="UP000324629">
    <property type="component" value="Unassembled WGS sequence"/>
</dbReference>
<comment type="caution">
    <text evidence="11">The sequence shown here is derived from an EMBL/GenBank/DDBJ whole genome shotgun (WGS) entry which is preliminary data.</text>
</comment>
<keyword evidence="3 8" id="KW-0116">cAMP-binding</keyword>
<sequence>MTSVLSALAQKVSRRLSDSQVPSSIRFDIDVSTVRIPLHTFPLWYFRPYFIAGPPRNSLQRRQSVAAESFDPEEDIEETGEEQRLVYPKTDIQRARLSMAVKEILLFRCLDEEQTSLVIDAMQEKPVKSGEIIIKQGDDGDNFYVIETGTYDVYVRASPNDHEELGRKVCSYAGHGSFGELALMYNTSRAATIKAVTDGVLWFMDRNTFRRIVLKAAFLKRQMYEELLKEVSVLKELSPYERLNIADALHSRTYNDKACIIAQGEPGKEMFIIESGAARIVVREKGKEVEVNQLGKGDYFGEMALITKKPRAASVYAVGQTKVAVLDVASFERLMGPCLAVMERNMDTYQEQLKTLFGTDYLVATKLTH</sequence>
<evidence type="ECO:0000256" key="7">
    <source>
        <dbReference type="ARBA" id="ARBA00067959"/>
    </source>
</evidence>
<dbReference type="SUPFAM" id="SSF51206">
    <property type="entry name" value="cAMP-binding domain-like"/>
    <property type="match status" value="2"/>
</dbReference>
<keyword evidence="12" id="KW-1185">Reference proteome</keyword>
<feature type="binding site" evidence="8">
    <location>
        <position position="180"/>
    </location>
    <ligand>
        <name>3',5'-cyclic AMP</name>
        <dbReference type="ChEBI" id="CHEBI:58165"/>
        <label>1</label>
    </ligand>
</feature>
<protein>
    <recommendedName>
        <fullName evidence="7">cAMP-dependent protein kinase type II regulatory subunit</fullName>
    </recommendedName>
</protein>
<feature type="binding site" evidence="8">
    <location>
        <position position="311"/>
    </location>
    <ligand>
        <name>3',5'-cyclic AMP</name>
        <dbReference type="ChEBI" id="CHEBI:58165"/>
        <label>2</label>
    </ligand>
</feature>
<feature type="region of interest" description="Disordered" evidence="9">
    <location>
        <begin position="62"/>
        <end position="81"/>
    </location>
</feature>
<dbReference type="FunFam" id="2.60.120.10:FF:000017">
    <property type="entry name" value="cAMP-dependent protein kinase type II regulatory subunit"/>
    <property type="match status" value="1"/>
</dbReference>
<keyword evidence="11" id="KW-0418">Kinase</keyword>
<feature type="domain" description="Cyclic nucleotide-binding" evidence="10">
    <location>
        <begin position="106"/>
        <end position="230"/>
    </location>
</feature>
<dbReference type="GO" id="GO:0005952">
    <property type="term" value="C:cAMP-dependent protein kinase complex"/>
    <property type="evidence" value="ECO:0007669"/>
    <property type="project" value="InterPro"/>
</dbReference>
<dbReference type="SMART" id="SM00100">
    <property type="entry name" value="cNMP"/>
    <property type="match status" value="2"/>
</dbReference>
<dbReference type="PROSITE" id="PS00889">
    <property type="entry name" value="CNMP_BINDING_2"/>
    <property type="match status" value="2"/>
</dbReference>
<feature type="binding site" evidence="8">
    <location>
        <position position="189"/>
    </location>
    <ligand>
        <name>3',5'-cyclic AMP</name>
        <dbReference type="ChEBI" id="CHEBI:58165"/>
        <label>1</label>
    </ligand>
</feature>
<organism evidence="11 12">
    <name type="scientific">Paragonimus westermani</name>
    <dbReference type="NCBI Taxonomy" id="34504"/>
    <lineage>
        <taxon>Eukaryota</taxon>
        <taxon>Metazoa</taxon>
        <taxon>Spiralia</taxon>
        <taxon>Lophotrochozoa</taxon>
        <taxon>Platyhelminthes</taxon>
        <taxon>Trematoda</taxon>
        <taxon>Digenea</taxon>
        <taxon>Plagiorchiida</taxon>
        <taxon>Troglotremata</taxon>
        <taxon>Troglotrematidae</taxon>
        <taxon>Paragonimus</taxon>
    </lineage>
</organism>
<keyword evidence="2" id="KW-0597">Phosphoprotein</keyword>
<dbReference type="FunFam" id="2.60.120.10:FF:000108">
    <property type="entry name" value="cAMP-dependent protein kinase type II regulatory subunit"/>
    <property type="match status" value="1"/>
</dbReference>
<accession>A0A5J4NYP5</accession>
<evidence type="ECO:0000256" key="1">
    <source>
        <dbReference type="ARBA" id="ARBA00005753"/>
    </source>
</evidence>
<dbReference type="InterPro" id="IPR018490">
    <property type="entry name" value="cNMP-bd_dom_sf"/>
</dbReference>
<dbReference type="Pfam" id="PF00027">
    <property type="entry name" value="cNMP_binding"/>
    <property type="match status" value="2"/>
</dbReference>
<evidence type="ECO:0000313" key="11">
    <source>
        <dbReference type="EMBL" id="KAA3680432.1"/>
    </source>
</evidence>
<evidence type="ECO:0000256" key="2">
    <source>
        <dbReference type="ARBA" id="ARBA00022553"/>
    </source>
</evidence>
<dbReference type="InterPro" id="IPR012198">
    <property type="entry name" value="cAMP_dep_PK_reg_su"/>
</dbReference>
<feature type="domain" description="Cyclic nucleotide-binding" evidence="10">
    <location>
        <begin position="233"/>
        <end position="352"/>
    </location>
</feature>
<keyword evidence="11" id="KW-0808">Transferase</keyword>
<dbReference type="GO" id="GO:0016301">
    <property type="term" value="F:kinase activity"/>
    <property type="evidence" value="ECO:0007669"/>
    <property type="project" value="UniProtKB-KW"/>
</dbReference>
<evidence type="ECO:0000256" key="9">
    <source>
        <dbReference type="SAM" id="MobiDB-lite"/>
    </source>
</evidence>
<feature type="compositionally biased region" description="Acidic residues" evidence="9">
    <location>
        <begin position="70"/>
        <end position="80"/>
    </location>
</feature>
<evidence type="ECO:0000256" key="8">
    <source>
        <dbReference type="PIRSR" id="PIRSR000548-1"/>
    </source>
</evidence>
<dbReference type="CDD" id="cd00038">
    <property type="entry name" value="CAP_ED"/>
    <property type="match status" value="2"/>
</dbReference>
<dbReference type="InterPro" id="IPR018488">
    <property type="entry name" value="cNMP-bd_CS"/>
</dbReference>
<dbReference type="InterPro" id="IPR050503">
    <property type="entry name" value="cAMP-dep_PK_reg_su-like"/>
</dbReference>
<dbReference type="GO" id="GO:0005829">
    <property type="term" value="C:cytosol"/>
    <property type="evidence" value="ECO:0007669"/>
    <property type="project" value="TreeGrafter"/>
</dbReference>
<proteinExistence type="inferred from homology"/>
<feature type="binding site" evidence="8">
    <location>
        <position position="302"/>
    </location>
    <ligand>
        <name>3',5'-cyclic AMP</name>
        <dbReference type="ChEBI" id="CHEBI:58165"/>
        <label>2</label>
    </ligand>
</feature>
<dbReference type="Gene3D" id="2.60.120.10">
    <property type="entry name" value="Jelly Rolls"/>
    <property type="match status" value="2"/>
</dbReference>
<dbReference type="PRINTS" id="PR00103">
    <property type="entry name" value="CAMPKINASE"/>
</dbReference>
<reference evidence="11 12" key="1">
    <citation type="journal article" date="2019" name="Gigascience">
        <title>Whole-genome sequence of the oriental lung fluke Paragonimus westermani.</title>
        <authorList>
            <person name="Oey H."/>
            <person name="Zakrzewski M."/>
            <person name="Narain K."/>
            <person name="Devi K.R."/>
            <person name="Agatsuma T."/>
            <person name="Nawaratna S."/>
            <person name="Gobert G.N."/>
            <person name="Jones M.K."/>
            <person name="Ragan M.A."/>
            <person name="McManus D.P."/>
            <person name="Krause L."/>
        </authorList>
    </citation>
    <scope>NUCLEOTIDE SEQUENCE [LARGE SCALE GENOMIC DNA]</scope>
    <source>
        <strain evidence="11 12">IND2009</strain>
    </source>
</reference>
<dbReference type="GO" id="GO:0030552">
    <property type="term" value="F:cAMP binding"/>
    <property type="evidence" value="ECO:0007669"/>
    <property type="project" value="UniProtKB-KW"/>
</dbReference>
<dbReference type="EMBL" id="QNGE01000446">
    <property type="protein sequence ID" value="KAA3680432.1"/>
    <property type="molecule type" value="Genomic_DNA"/>
</dbReference>
<dbReference type="PIRSF" id="PIRSF000548">
    <property type="entry name" value="PK_regulatory"/>
    <property type="match status" value="1"/>
</dbReference>
<dbReference type="PANTHER" id="PTHR11635">
    <property type="entry name" value="CAMP-DEPENDENT PROTEIN KINASE REGULATORY CHAIN"/>
    <property type="match status" value="1"/>
</dbReference>
<evidence type="ECO:0000256" key="6">
    <source>
        <dbReference type="ARBA" id="ARBA00023149"/>
    </source>
</evidence>
<dbReference type="PROSITE" id="PS00888">
    <property type="entry name" value="CNMP_BINDING_1"/>
    <property type="match status" value="2"/>
</dbReference>
<dbReference type="AlphaFoldDB" id="A0A5J4NYP5"/>
<evidence type="ECO:0000256" key="3">
    <source>
        <dbReference type="ARBA" id="ARBA00022566"/>
    </source>
</evidence>
<dbReference type="GO" id="GO:0004862">
    <property type="term" value="F:cAMP-dependent protein kinase inhibitor activity"/>
    <property type="evidence" value="ECO:0007669"/>
    <property type="project" value="TreeGrafter"/>
</dbReference>
<keyword evidence="4" id="KW-0677">Repeat</keyword>
<gene>
    <name evidence="11" type="ORF">DEA37_0004431</name>
</gene>
<name>A0A5J4NYP5_9TREM</name>
<dbReference type="PROSITE" id="PS50042">
    <property type="entry name" value="CNMP_BINDING_3"/>
    <property type="match status" value="2"/>
</dbReference>
<keyword evidence="5 8" id="KW-0547">Nucleotide-binding</keyword>
<evidence type="ECO:0000313" key="12">
    <source>
        <dbReference type="Proteomes" id="UP000324629"/>
    </source>
</evidence>
<evidence type="ECO:0000256" key="5">
    <source>
        <dbReference type="ARBA" id="ARBA00022741"/>
    </source>
</evidence>
<evidence type="ECO:0000259" key="10">
    <source>
        <dbReference type="PROSITE" id="PS50042"/>
    </source>
</evidence>
<comment type="similarity">
    <text evidence="1">Belongs to the cAMP-dependent kinase regulatory chain family.</text>
</comment>
<keyword evidence="6 8" id="KW-0114">cAMP</keyword>
<dbReference type="InterPro" id="IPR014710">
    <property type="entry name" value="RmlC-like_jellyroll"/>
</dbReference>
<dbReference type="GO" id="GO:0034236">
    <property type="term" value="F:protein kinase A catalytic subunit binding"/>
    <property type="evidence" value="ECO:0007669"/>
    <property type="project" value="TreeGrafter"/>
</dbReference>
<evidence type="ECO:0000256" key="4">
    <source>
        <dbReference type="ARBA" id="ARBA00022737"/>
    </source>
</evidence>
<dbReference type="PANTHER" id="PTHR11635:SF152">
    <property type="entry name" value="CAMP-DEPENDENT PROTEIN KINASE TYPE I REGULATORY SUBUNIT-RELATED"/>
    <property type="match status" value="1"/>
</dbReference>